<evidence type="ECO:0000256" key="1">
    <source>
        <dbReference type="SAM" id="Phobius"/>
    </source>
</evidence>
<name>A0A915DC55_9BILA</name>
<keyword evidence="1" id="KW-0472">Membrane</keyword>
<evidence type="ECO:0000313" key="3">
    <source>
        <dbReference type="WBParaSite" id="jg17672"/>
    </source>
</evidence>
<dbReference type="Proteomes" id="UP000887574">
    <property type="component" value="Unplaced"/>
</dbReference>
<reference evidence="3" key="1">
    <citation type="submission" date="2022-11" db="UniProtKB">
        <authorList>
            <consortium name="WormBaseParasite"/>
        </authorList>
    </citation>
    <scope>IDENTIFICATION</scope>
</reference>
<organism evidence="2 3">
    <name type="scientific">Ditylenchus dipsaci</name>
    <dbReference type="NCBI Taxonomy" id="166011"/>
    <lineage>
        <taxon>Eukaryota</taxon>
        <taxon>Metazoa</taxon>
        <taxon>Ecdysozoa</taxon>
        <taxon>Nematoda</taxon>
        <taxon>Chromadorea</taxon>
        <taxon>Rhabditida</taxon>
        <taxon>Tylenchina</taxon>
        <taxon>Tylenchomorpha</taxon>
        <taxon>Sphaerularioidea</taxon>
        <taxon>Anguinidae</taxon>
        <taxon>Anguininae</taxon>
        <taxon>Ditylenchus</taxon>
    </lineage>
</organism>
<keyword evidence="1" id="KW-1133">Transmembrane helix</keyword>
<feature type="transmembrane region" description="Helical" evidence="1">
    <location>
        <begin position="122"/>
        <end position="144"/>
    </location>
</feature>
<sequence length="210" mass="24574">MGFERFLFVTYPLWFKSIRVRRGPIIVFTLMFATMSAAVGYTNSLFVGPEEKTHFTCELTWAFGDNYGWCQSFFIIVPQVLGCLFNSYASWFVSRNCALLHFGNNRTKLSSEKRKIRKAKPILWTSTISSICPQIGLIVLRLYYRWHMQSFKLLVSQLFLGKCLANLLVYHIMAKRNRGILYQAKEWMKRRSKRRVDPNESVTSISYYVG</sequence>
<accession>A0A915DC55</accession>
<keyword evidence="1" id="KW-0812">Transmembrane</keyword>
<feature type="transmembrane region" description="Helical" evidence="1">
    <location>
        <begin position="150"/>
        <end position="170"/>
    </location>
</feature>
<dbReference type="SUPFAM" id="SSF81321">
    <property type="entry name" value="Family A G protein-coupled receptor-like"/>
    <property type="match status" value="1"/>
</dbReference>
<protein>
    <submittedName>
        <fullName evidence="3">G-protein coupled receptors family 1 profile domain-containing protein</fullName>
    </submittedName>
</protein>
<proteinExistence type="predicted"/>
<dbReference type="Gene3D" id="1.20.1070.10">
    <property type="entry name" value="Rhodopsin 7-helix transmembrane proteins"/>
    <property type="match status" value="1"/>
</dbReference>
<keyword evidence="2" id="KW-1185">Reference proteome</keyword>
<dbReference type="AlphaFoldDB" id="A0A915DC55"/>
<dbReference type="WBParaSite" id="jg17672">
    <property type="protein sequence ID" value="jg17672"/>
    <property type="gene ID" value="jg17672"/>
</dbReference>
<evidence type="ECO:0000313" key="2">
    <source>
        <dbReference type="Proteomes" id="UP000887574"/>
    </source>
</evidence>
<feature type="transmembrane region" description="Helical" evidence="1">
    <location>
        <begin position="66"/>
        <end position="85"/>
    </location>
</feature>
<feature type="transmembrane region" description="Helical" evidence="1">
    <location>
        <begin position="25"/>
        <end position="46"/>
    </location>
</feature>